<keyword evidence="10" id="KW-0067">ATP-binding</keyword>
<dbReference type="SMART" id="SM00304">
    <property type="entry name" value="HAMP"/>
    <property type="match status" value="1"/>
</dbReference>
<dbReference type="CDD" id="cd00075">
    <property type="entry name" value="HATPase"/>
    <property type="match status" value="1"/>
</dbReference>
<dbReference type="PANTHER" id="PTHR45528">
    <property type="entry name" value="SENSOR HISTIDINE KINASE CPXA"/>
    <property type="match status" value="1"/>
</dbReference>
<evidence type="ECO:0000313" key="17">
    <source>
        <dbReference type="EMBL" id="TGE35595.1"/>
    </source>
</evidence>
<dbReference type="CDD" id="cd06225">
    <property type="entry name" value="HAMP"/>
    <property type="match status" value="1"/>
</dbReference>
<evidence type="ECO:0000256" key="7">
    <source>
        <dbReference type="ARBA" id="ARBA00022692"/>
    </source>
</evidence>
<dbReference type="InterPro" id="IPR036890">
    <property type="entry name" value="HATPase_C_sf"/>
</dbReference>
<dbReference type="PRINTS" id="PR00344">
    <property type="entry name" value="BCTRLSENSOR"/>
</dbReference>
<dbReference type="Gene3D" id="3.30.565.10">
    <property type="entry name" value="Histidine kinase-like ATPase, C-terminal domain"/>
    <property type="match status" value="1"/>
</dbReference>
<keyword evidence="12" id="KW-0902">Two-component regulatory system</keyword>
<dbReference type="Gene3D" id="1.10.287.130">
    <property type="match status" value="1"/>
</dbReference>
<dbReference type="PROSITE" id="PS50885">
    <property type="entry name" value="HAMP"/>
    <property type="match status" value="1"/>
</dbReference>
<dbReference type="PROSITE" id="PS50109">
    <property type="entry name" value="HIS_KIN"/>
    <property type="match status" value="1"/>
</dbReference>
<keyword evidence="7 14" id="KW-0812">Transmembrane</keyword>
<dbReference type="GO" id="GO:0000155">
    <property type="term" value="F:phosphorelay sensor kinase activity"/>
    <property type="evidence" value="ECO:0007669"/>
    <property type="project" value="InterPro"/>
</dbReference>
<evidence type="ECO:0000256" key="11">
    <source>
        <dbReference type="ARBA" id="ARBA00022989"/>
    </source>
</evidence>
<dbReference type="SUPFAM" id="SSF47384">
    <property type="entry name" value="Homodimeric domain of signal transducing histidine kinase"/>
    <property type="match status" value="1"/>
</dbReference>
<evidence type="ECO:0000256" key="3">
    <source>
        <dbReference type="ARBA" id="ARBA00012438"/>
    </source>
</evidence>
<organism evidence="17 18">
    <name type="scientific">Desulfosporosinus fructosivorans</name>
    <dbReference type="NCBI Taxonomy" id="2018669"/>
    <lineage>
        <taxon>Bacteria</taxon>
        <taxon>Bacillati</taxon>
        <taxon>Bacillota</taxon>
        <taxon>Clostridia</taxon>
        <taxon>Eubacteriales</taxon>
        <taxon>Desulfitobacteriaceae</taxon>
        <taxon>Desulfosporosinus</taxon>
    </lineage>
</organism>
<dbReference type="Pfam" id="PF00512">
    <property type="entry name" value="HisKA"/>
    <property type="match status" value="1"/>
</dbReference>
<evidence type="ECO:0000256" key="6">
    <source>
        <dbReference type="ARBA" id="ARBA00022679"/>
    </source>
</evidence>
<dbReference type="InterPro" id="IPR003594">
    <property type="entry name" value="HATPase_dom"/>
</dbReference>
<dbReference type="Pfam" id="PF00672">
    <property type="entry name" value="HAMP"/>
    <property type="match status" value="1"/>
</dbReference>
<dbReference type="AlphaFoldDB" id="A0A4Z0QZU6"/>
<evidence type="ECO:0000256" key="4">
    <source>
        <dbReference type="ARBA" id="ARBA00022475"/>
    </source>
</evidence>
<evidence type="ECO:0000256" key="14">
    <source>
        <dbReference type="SAM" id="Phobius"/>
    </source>
</evidence>
<dbReference type="OrthoDB" id="9780718at2"/>
<keyword evidence="9 17" id="KW-0418">Kinase</keyword>
<evidence type="ECO:0000256" key="5">
    <source>
        <dbReference type="ARBA" id="ARBA00022553"/>
    </source>
</evidence>
<dbReference type="SUPFAM" id="SSF158472">
    <property type="entry name" value="HAMP domain-like"/>
    <property type="match status" value="1"/>
</dbReference>
<dbReference type="FunFam" id="3.30.565.10:FF:000006">
    <property type="entry name" value="Sensor histidine kinase WalK"/>
    <property type="match status" value="1"/>
</dbReference>
<keyword evidence="6" id="KW-0808">Transferase</keyword>
<proteinExistence type="predicted"/>
<sequence>MKIKNRIFISNTVMVLVSLVTLLVITAALVNFNENINTEIAKAKLDENVFEVQSLFEQSSAIVLDYETFSKSLSSYNYQLFVTVDDEKKYSNFEPDDEEETTDFMKVTDLAGDQASVYYRDSLTVVAKSIVIDDHEYNIVAVHNAEHEIEWLGTSFERFIIQFILIGLAAILVILGISQLFTKNLVERIMKPIDQLMDAAKRIEEENLENPIVYAGEDEFVTLCTSFNHMQSYLFEEQKKNATYEKARTDMVSGISHDLRTPLTSVKGYIKGIKDGIANTPEKQNQYLDIAYAKACEMDVLLQRLFYFSKMETGNMPFYLQVTDLFEFIRKFVEGCKNDLETKGASISFDTSGKIHRASIDIEQMQRVLTNLVENSLKYANTGSLEIKISLTQENYREVIVVSDNGGGVDPDKLPHLFEQFYRGDESRSKKNSEGNGLGLYIAKYIVEAYDGIITAENDNGLKIIISLPKVTEGVQ</sequence>
<feature type="transmembrane region" description="Helical" evidence="14">
    <location>
        <begin position="159"/>
        <end position="181"/>
    </location>
</feature>
<evidence type="ECO:0000256" key="10">
    <source>
        <dbReference type="ARBA" id="ARBA00022840"/>
    </source>
</evidence>
<dbReference type="InterPro" id="IPR005467">
    <property type="entry name" value="His_kinase_dom"/>
</dbReference>
<dbReference type="Gene3D" id="6.10.340.10">
    <property type="match status" value="1"/>
</dbReference>
<evidence type="ECO:0000313" key="18">
    <source>
        <dbReference type="Proteomes" id="UP000298460"/>
    </source>
</evidence>
<comment type="caution">
    <text evidence="17">The sequence shown here is derived from an EMBL/GenBank/DDBJ whole genome shotgun (WGS) entry which is preliminary data.</text>
</comment>
<keyword evidence="5" id="KW-0597">Phosphoprotein</keyword>
<dbReference type="SUPFAM" id="SSF55874">
    <property type="entry name" value="ATPase domain of HSP90 chaperone/DNA topoisomerase II/histidine kinase"/>
    <property type="match status" value="1"/>
</dbReference>
<dbReference type="SMART" id="SM00387">
    <property type="entry name" value="HATPase_c"/>
    <property type="match status" value="1"/>
</dbReference>
<keyword evidence="18" id="KW-1185">Reference proteome</keyword>
<dbReference type="GO" id="GO:0005524">
    <property type="term" value="F:ATP binding"/>
    <property type="evidence" value="ECO:0007669"/>
    <property type="project" value="UniProtKB-KW"/>
</dbReference>
<gene>
    <name evidence="17" type="ORF">E4K67_23950</name>
</gene>
<feature type="domain" description="HAMP" evidence="16">
    <location>
        <begin position="187"/>
        <end position="239"/>
    </location>
</feature>
<dbReference type="CDD" id="cd00082">
    <property type="entry name" value="HisKA"/>
    <property type="match status" value="1"/>
</dbReference>
<comment type="subcellular location">
    <subcellularLocation>
        <location evidence="2">Cell membrane</location>
        <topology evidence="2">Multi-pass membrane protein</topology>
    </subcellularLocation>
</comment>
<reference evidence="17 18" key="1">
    <citation type="submission" date="2019-03" db="EMBL/GenBank/DDBJ databases">
        <title>Draft Genome Sequence of Desulfosporosinus fructosivorans Strain 63.6F, Isolated from Marine Sediment in the Baltic Sea.</title>
        <authorList>
            <person name="Hausmann B."/>
            <person name="Vandieken V."/>
            <person name="Pjevac P."/>
            <person name="Schreck K."/>
            <person name="Herbold C.W."/>
            <person name="Loy A."/>
        </authorList>
    </citation>
    <scope>NUCLEOTIDE SEQUENCE [LARGE SCALE GENOMIC DNA]</scope>
    <source>
        <strain evidence="17 18">63.6F</strain>
    </source>
</reference>
<keyword evidence="13 14" id="KW-0472">Membrane</keyword>
<dbReference type="PANTHER" id="PTHR45528:SF1">
    <property type="entry name" value="SENSOR HISTIDINE KINASE CPXA"/>
    <property type="match status" value="1"/>
</dbReference>
<evidence type="ECO:0000259" key="16">
    <source>
        <dbReference type="PROSITE" id="PS50885"/>
    </source>
</evidence>
<evidence type="ECO:0000256" key="2">
    <source>
        <dbReference type="ARBA" id="ARBA00004651"/>
    </source>
</evidence>
<protein>
    <recommendedName>
        <fullName evidence="3">histidine kinase</fullName>
        <ecNumber evidence="3">2.7.13.3</ecNumber>
    </recommendedName>
</protein>
<dbReference type="InterPro" id="IPR004358">
    <property type="entry name" value="Sig_transdc_His_kin-like_C"/>
</dbReference>
<name>A0A4Z0QZU6_9FIRM</name>
<keyword evidence="11 14" id="KW-1133">Transmembrane helix</keyword>
<feature type="domain" description="Histidine kinase" evidence="15">
    <location>
        <begin position="254"/>
        <end position="472"/>
    </location>
</feature>
<dbReference type="InterPro" id="IPR036097">
    <property type="entry name" value="HisK_dim/P_sf"/>
</dbReference>
<evidence type="ECO:0000256" key="12">
    <source>
        <dbReference type="ARBA" id="ARBA00023012"/>
    </source>
</evidence>
<dbReference type="SMART" id="SM00388">
    <property type="entry name" value="HisKA"/>
    <property type="match status" value="1"/>
</dbReference>
<dbReference type="InterPro" id="IPR050398">
    <property type="entry name" value="HssS/ArlS-like"/>
</dbReference>
<dbReference type="RefSeq" id="WP_135551381.1">
    <property type="nucleotide sequence ID" value="NZ_SPQQ01000012.1"/>
</dbReference>
<evidence type="ECO:0000256" key="13">
    <source>
        <dbReference type="ARBA" id="ARBA00023136"/>
    </source>
</evidence>
<keyword evidence="4" id="KW-1003">Cell membrane</keyword>
<evidence type="ECO:0000256" key="1">
    <source>
        <dbReference type="ARBA" id="ARBA00000085"/>
    </source>
</evidence>
<dbReference type="GO" id="GO:0005886">
    <property type="term" value="C:plasma membrane"/>
    <property type="evidence" value="ECO:0007669"/>
    <property type="project" value="UniProtKB-SubCell"/>
</dbReference>
<dbReference type="InterPro" id="IPR003661">
    <property type="entry name" value="HisK_dim/P_dom"/>
</dbReference>
<comment type="catalytic activity">
    <reaction evidence="1">
        <text>ATP + protein L-histidine = ADP + protein N-phospho-L-histidine.</text>
        <dbReference type="EC" id="2.7.13.3"/>
    </reaction>
</comment>
<feature type="transmembrane region" description="Helical" evidence="14">
    <location>
        <begin position="7"/>
        <end position="30"/>
    </location>
</feature>
<dbReference type="EMBL" id="SPQQ01000012">
    <property type="protein sequence ID" value="TGE35595.1"/>
    <property type="molecule type" value="Genomic_DNA"/>
</dbReference>
<keyword evidence="8" id="KW-0547">Nucleotide-binding</keyword>
<dbReference type="Proteomes" id="UP000298460">
    <property type="component" value="Unassembled WGS sequence"/>
</dbReference>
<accession>A0A4Z0QZU6</accession>
<dbReference type="Pfam" id="PF02518">
    <property type="entry name" value="HATPase_c"/>
    <property type="match status" value="1"/>
</dbReference>
<dbReference type="InterPro" id="IPR003660">
    <property type="entry name" value="HAMP_dom"/>
</dbReference>
<evidence type="ECO:0000259" key="15">
    <source>
        <dbReference type="PROSITE" id="PS50109"/>
    </source>
</evidence>
<dbReference type="EC" id="2.7.13.3" evidence="3"/>
<evidence type="ECO:0000256" key="8">
    <source>
        <dbReference type="ARBA" id="ARBA00022741"/>
    </source>
</evidence>
<evidence type="ECO:0000256" key="9">
    <source>
        <dbReference type="ARBA" id="ARBA00022777"/>
    </source>
</evidence>